<dbReference type="PANTHER" id="PTHR39083:SF1">
    <property type="entry name" value="CYCLIC DI-GMP-BINDING PROTEIN"/>
    <property type="match status" value="1"/>
</dbReference>
<comment type="function">
    <text evidence="1 15">Binds the cellulose synthase activator, bis-(3'-5') cyclic diguanylic acid (c-di-GMP).</text>
</comment>
<keyword evidence="12 15" id="KW-1133">Transmembrane helix</keyword>
<evidence type="ECO:0000256" key="2">
    <source>
        <dbReference type="ARBA" id="ARBA00004377"/>
    </source>
</evidence>
<evidence type="ECO:0000313" key="16">
    <source>
        <dbReference type="EMBL" id="KKO70846.1"/>
    </source>
</evidence>
<dbReference type="RefSeq" id="WP_068373496.1">
    <property type="nucleotide sequence ID" value="NZ_CP033936.1"/>
</dbReference>
<dbReference type="GO" id="GO:0030244">
    <property type="term" value="P:cellulose biosynthetic process"/>
    <property type="evidence" value="ECO:0007669"/>
    <property type="project" value="UniProtKB-KW"/>
</dbReference>
<evidence type="ECO:0000256" key="13">
    <source>
        <dbReference type="ARBA" id="ARBA00023136"/>
    </source>
</evidence>
<keyword evidence="17" id="KW-1185">Reference proteome</keyword>
<keyword evidence="10 15" id="KW-0812">Transmembrane</keyword>
<comment type="pathway">
    <text evidence="3 15">Glycan metabolism; bacterial cellulose biosynthesis.</text>
</comment>
<dbReference type="InterPro" id="IPR018513">
    <property type="entry name" value="Cell_synthase_bac"/>
</dbReference>
<dbReference type="GO" id="GO:0005886">
    <property type="term" value="C:plasma membrane"/>
    <property type="evidence" value="ECO:0007669"/>
    <property type="project" value="UniProtKB-SubCell"/>
</dbReference>
<dbReference type="STRING" id="206506.AAV32_13955"/>
<sequence>MSMKFDSRSNVRRLLATMALATASLAAQAQQGPFVPPTVAEDAATPVARAVSSTRTKTYKLTLKDLGLLYPMQLRGVDGINSVPFSVRSDEVIVGAKVDLSYTYSPALLPDLSHLKVIVNDDVIDTIPVPRNTAGQALDRQIPIPVQNFADYNRLAVQLIGHYTLECEDPLNSTLWANVSNNSVLTLDVIPVALKNDLSLLPLPFFDRRDINMLDLPFVFPEMPDNGVLEAAGATASWFGALASYRGARFNVARSVPEQGNAVVFMTGRERLAGVSVPSNISGPTLSVVTNPRDSTGKLLLVMGRDSNEIKLAAQALTLGGVSLSGQTATITSIDQVKPRLPYDAPNWLRSDRAVKFGELVTELDELQVSGYSPDLIRVDFRLPPDLFAWRDKGIPVDLKYRYTPRMSSHKASLNVNVSDQFLKSYPLAAAGQVGESSLDRLVNRILPADGQPVQEQFDIPLFKLPSRAQLQFHYYYDPLKEGSCRDVVLDNVKGSVEPDSTIDISGFSHFIAMPDLAAFSNTGFPFTRLADLSETVVVMPEKPGVSDFSAYLTLMGRMGESTGYPVVGVTVAQGNNLGILQDRDLLVLGNSANQPLLSEWASHIPAAEDGKASRFGIADFVNDALAWWNRDGEAVRRDVNANLSYRSDSTDGVIAGFESPLSAGRSVVLVSSGRNGTVQQTAEALLDTDLIPKIQGSLVVVKDKDVVSLLAEPSYYTGSLPFLLHIQWYLSSRPWLMLLLALGCALLLAFLIYAVLRAKAKARLKGD</sequence>
<evidence type="ECO:0000256" key="5">
    <source>
        <dbReference type="ARBA" id="ARBA00011437"/>
    </source>
</evidence>
<feature type="transmembrane region" description="Helical" evidence="15">
    <location>
        <begin position="736"/>
        <end position="757"/>
    </location>
</feature>
<keyword evidence="7 15" id="KW-1003">Cell membrane</keyword>
<evidence type="ECO:0000256" key="3">
    <source>
        <dbReference type="ARBA" id="ARBA00005186"/>
    </source>
</evidence>
<evidence type="ECO:0000313" key="17">
    <source>
        <dbReference type="Proteomes" id="UP000078084"/>
    </source>
</evidence>
<proteinExistence type="inferred from homology"/>
<keyword evidence="13 15" id="KW-0472">Membrane</keyword>
<evidence type="ECO:0000256" key="1">
    <source>
        <dbReference type="ARBA" id="ARBA00002057"/>
    </source>
</evidence>
<evidence type="ECO:0000256" key="11">
    <source>
        <dbReference type="ARBA" id="ARBA00022916"/>
    </source>
</evidence>
<dbReference type="OrthoDB" id="9806702at2"/>
<evidence type="ECO:0000256" key="14">
    <source>
        <dbReference type="ARBA" id="ARBA00033444"/>
    </source>
</evidence>
<comment type="subcellular location">
    <subcellularLocation>
        <location evidence="2">Cell inner membrane</location>
        <topology evidence="2">Single-pass membrane protein</topology>
    </subcellularLocation>
</comment>
<evidence type="ECO:0000256" key="6">
    <source>
        <dbReference type="ARBA" id="ARBA00021844"/>
    </source>
</evidence>
<dbReference type="NCBIfam" id="NF008323">
    <property type="entry name" value="PRK11114.1-1"/>
    <property type="match status" value="1"/>
</dbReference>
<feature type="chain" id="PRO_5015212017" description="Cyclic di-GMP-binding protein" evidence="15">
    <location>
        <begin position="30"/>
        <end position="768"/>
    </location>
</feature>
<dbReference type="PATRIC" id="fig|206506.3.peg.2971"/>
<evidence type="ECO:0000256" key="10">
    <source>
        <dbReference type="ARBA" id="ARBA00022692"/>
    </source>
</evidence>
<protein>
    <recommendedName>
        <fullName evidence="6 15">Cyclic di-GMP-binding protein</fullName>
    </recommendedName>
    <alternativeName>
        <fullName evidence="14 15">Cellulose synthase regulatory subunit</fullName>
    </alternativeName>
</protein>
<dbReference type="InterPro" id="IPR003920">
    <property type="entry name" value="Cell_synth_B"/>
</dbReference>
<dbReference type="EMBL" id="LBNE01000011">
    <property type="protein sequence ID" value="KKO70846.1"/>
    <property type="molecule type" value="Genomic_DNA"/>
</dbReference>
<dbReference type="NCBIfam" id="NF008330">
    <property type="entry name" value="PRK11114.2-4"/>
    <property type="match status" value="1"/>
</dbReference>
<name>A0A171KPM9_9BURK</name>
<evidence type="ECO:0000256" key="9">
    <source>
        <dbReference type="ARBA" id="ARBA00022636"/>
    </source>
</evidence>
<evidence type="ECO:0000256" key="7">
    <source>
        <dbReference type="ARBA" id="ARBA00022475"/>
    </source>
</evidence>
<dbReference type="AlphaFoldDB" id="A0A171KPM9"/>
<organism evidence="16 17">
    <name type="scientific">Kerstersia gyiorum</name>
    <dbReference type="NCBI Taxonomy" id="206506"/>
    <lineage>
        <taxon>Bacteria</taxon>
        <taxon>Pseudomonadati</taxon>
        <taxon>Pseudomonadota</taxon>
        <taxon>Betaproteobacteria</taxon>
        <taxon>Burkholderiales</taxon>
        <taxon>Alcaligenaceae</taxon>
        <taxon>Kerstersia</taxon>
    </lineage>
</organism>
<dbReference type="UniPathway" id="UPA00694"/>
<dbReference type="PANTHER" id="PTHR39083">
    <property type="entry name" value="CYCLIC DI-GMP-BINDING PROTEIN"/>
    <property type="match status" value="1"/>
</dbReference>
<dbReference type="GO" id="GO:0006011">
    <property type="term" value="P:UDP-alpha-D-glucose metabolic process"/>
    <property type="evidence" value="ECO:0007669"/>
    <property type="project" value="InterPro"/>
</dbReference>
<comment type="subunit">
    <text evidence="5 15">Tightly associated with the cellulose synthase catalytic subunit.</text>
</comment>
<dbReference type="PRINTS" id="PR01440">
    <property type="entry name" value="CELLSNTHASEB"/>
</dbReference>
<gene>
    <name evidence="16" type="ORF">AAV32_13955</name>
</gene>
<keyword evidence="9 15" id="KW-0973">c-di-GMP</keyword>
<comment type="similarity">
    <text evidence="4 15">Belongs to the AcsB/BcsB family.</text>
</comment>
<dbReference type="Pfam" id="PF03170">
    <property type="entry name" value="BcsB"/>
    <property type="match status" value="1"/>
</dbReference>
<reference evidence="16 17" key="1">
    <citation type="submission" date="2015-04" db="EMBL/GenBank/DDBJ databases">
        <title>Genome sequence of Kerstersia gyiorum CG1.</title>
        <authorList>
            <person name="Greninger A.L."/>
            <person name="Kozyreva V."/>
            <person name="Chaturvedi V."/>
        </authorList>
    </citation>
    <scope>NUCLEOTIDE SEQUENCE [LARGE SCALE GENOMIC DNA]</scope>
    <source>
        <strain evidence="16 17">CG1</strain>
    </source>
</reference>
<keyword evidence="8 15" id="KW-0997">Cell inner membrane</keyword>
<evidence type="ECO:0000256" key="15">
    <source>
        <dbReference type="RuleBase" id="RU365021"/>
    </source>
</evidence>
<comment type="caution">
    <text evidence="16">The sequence shown here is derived from an EMBL/GenBank/DDBJ whole genome shotgun (WGS) entry which is preliminary data.</text>
</comment>
<evidence type="ECO:0000256" key="8">
    <source>
        <dbReference type="ARBA" id="ARBA00022519"/>
    </source>
</evidence>
<evidence type="ECO:0000256" key="4">
    <source>
        <dbReference type="ARBA" id="ARBA00010714"/>
    </source>
</evidence>
<keyword evidence="11 15" id="KW-0135">Cellulose biosynthesis</keyword>
<dbReference type="Proteomes" id="UP000078084">
    <property type="component" value="Unassembled WGS sequence"/>
</dbReference>
<feature type="signal peptide" evidence="15">
    <location>
        <begin position="1"/>
        <end position="29"/>
    </location>
</feature>
<dbReference type="Gene3D" id="2.60.120.260">
    <property type="entry name" value="Galactose-binding domain-like"/>
    <property type="match status" value="2"/>
</dbReference>
<evidence type="ECO:0000256" key="12">
    <source>
        <dbReference type="ARBA" id="ARBA00022989"/>
    </source>
</evidence>
<keyword evidence="15" id="KW-0732">Signal</keyword>
<accession>A0A171KPM9</accession>